<keyword evidence="1" id="KW-0812">Transmembrane</keyword>
<evidence type="ECO:0000256" key="1">
    <source>
        <dbReference type="SAM" id="Phobius"/>
    </source>
</evidence>
<feature type="transmembrane region" description="Helical" evidence="1">
    <location>
        <begin position="214"/>
        <end position="233"/>
    </location>
</feature>
<feature type="transmembrane region" description="Helical" evidence="1">
    <location>
        <begin position="132"/>
        <end position="154"/>
    </location>
</feature>
<feature type="transmembrane region" description="Helical" evidence="1">
    <location>
        <begin position="12"/>
        <end position="37"/>
    </location>
</feature>
<evidence type="ECO:0000313" key="2">
    <source>
        <dbReference type="EMBL" id="RMI40494.1"/>
    </source>
</evidence>
<accession>A0A3M2LSP2</accession>
<reference evidence="2 3" key="1">
    <citation type="submission" date="2018-10" db="EMBL/GenBank/DDBJ databases">
        <title>Isolation from soil.</title>
        <authorList>
            <person name="Hu J."/>
        </authorList>
    </citation>
    <scope>NUCLEOTIDE SEQUENCE [LARGE SCALE GENOMIC DNA]</scope>
    <source>
        <strain evidence="2 3">NEAU-Ht49</strain>
    </source>
</reference>
<name>A0A3M2LSP2_9ACTN</name>
<feature type="transmembrane region" description="Helical" evidence="1">
    <location>
        <begin position="85"/>
        <end position="112"/>
    </location>
</feature>
<sequence length="318" mass="32376">MIMDGRTRVRRWAGFGAAGTLAMYLLVKVVWVVVALGTGRSPVHGMGTGAWIALNTLTVGMAVVGIGLALALACDWGLRLPAAPVLLFAWIAGGLLISAVPFSLLGSLVGGGGGDDGGGASSDDGGMPSWEALLIMVGFAGMAVGVAIALPIYLRERWPRALTGRVGALRAANAPWAVMAAVAAIAVADLYWAAGGGAATNPHYKDGLDATARSLLIGDAFWAAAGAASAWVLAGRARNLPLRLPVAAAFVASGSLVGWGLWRLPFAVLRPGDFEPYERPWASIAVNAVSVAAGVALAVHLARAVRARTGGQEPADAK</sequence>
<feature type="transmembrane region" description="Helical" evidence="1">
    <location>
        <begin position="174"/>
        <end position="194"/>
    </location>
</feature>
<evidence type="ECO:0000313" key="3">
    <source>
        <dbReference type="Proteomes" id="UP000282674"/>
    </source>
</evidence>
<keyword evidence="3" id="KW-1185">Reference proteome</keyword>
<organism evidence="2 3">
    <name type="scientific">Actinomadura harenae</name>
    <dbReference type="NCBI Taxonomy" id="2483351"/>
    <lineage>
        <taxon>Bacteria</taxon>
        <taxon>Bacillati</taxon>
        <taxon>Actinomycetota</taxon>
        <taxon>Actinomycetes</taxon>
        <taxon>Streptosporangiales</taxon>
        <taxon>Thermomonosporaceae</taxon>
        <taxon>Actinomadura</taxon>
    </lineage>
</organism>
<gene>
    <name evidence="2" type="ORF">EBO15_26230</name>
</gene>
<proteinExistence type="predicted"/>
<feature type="transmembrane region" description="Helical" evidence="1">
    <location>
        <begin position="281"/>
        <end position="302"/>
    </location>
</feature>
<dbReference type="EMBL" id="RFFG01000053">
    <property type="protein sequence ID" value="RMI40494.1"/>
    <property type="molecule type" value="Genomic_DNA"/>
</dbReference>
<feature type="transmembrane region" description="Helical" evidence="1">
    <location>
        <begin position="240"/>
        <end position="261"/>
    </location>
</feature>
<comment type="caution">
    <text evidence="2">The sequence shown here is derived from an EMBL/GenBank/DDBJ whole genome shotgun (WGS) entry which is preliminary data.</text>
</comment>
<feature type="transmembrane region" description="Helical" evidence="1">
    <location>
        <begin position="49"/>
        <end position="73"/>
    </location>
</feature>
<protein>
    <submittedName>
        <fullName evidence="2">Uncharacterized protein</fullName>
    </submittedName>
</protein>
<keyword evidence="1" id="KW-1133">Transmembrane helix</keyword>
<dbReference type="AlphaFoldDB" id="A0A3M2LSP2"/>
<dbReference type="Proteomes" id="UP000282674">
    <property type="component" value="Unassembled WGS sequence"/>
</dbReference>
<keyword evidence="1" id="KW-0472">Membrane</keyword>